<dbReference type="InterPro" id="IPR029058">
    <property type="entry name" value="AB_hydrolase_fold"/>
</dbReference>
<keyword evidence="1" id="KW-0378">Hydrolase</keyword>
<proteinExistence type="predicted"/>
<protein>
    <submittedName>
        <fullName evidence="1">Alpha/beta hydrolase</fullName>
    </submittedName>
</protein>
<organism evidence="1 2">
    <name type="scientific">Jeotgalibacillus terrae</name>
    <dbReference type="NCBI Taxonomy" id="587735"/>
    <lineage>
        <taxon>Bacteria</taxon>
        <taxon>Bacillati</taxon>
        <taxon>Bacillota</taxon>
        <taxon>Bacilli</taxon>
        <taxon>Bacillales</taxon>
        <taxon>Caryophanaceae</taxon>
        <taxon>Jeotgalibacillus</taxon>
    </lineage>
</organism>
<dbReference type="GO" id="GO:0016787">
    <property type="term" value="F:hydrolase activity"/>
    <property type="evidence" value="ECO:0007669"/>
    <property type="project" value="UniProtKB-KW"/>
</dbReference>
<comment type="caution">
    <text evidence="1">The sequence shown here is derived from an EMBL/GenBank/DDBJ whole genome shotgun (WGS) entry which is preliminary data.</text>
</comment>
<keyword evidence="2" id="KW-1185">Reference proteome</keyword>
<dbReference type="RefSeq" id="WP_204728872.1">
    <property type="nucleotide sequence ID" value="NZ_JAFBDK010000005.1"/>
</dbReference>
<dbReference type="Gene3D" id="3.40.50.1820">
    <property type="entry name" value="alpha/beta hydrolase"/>
    <property type="match status" value="1"/>
</dbReference>
<dbReference type="InterPro" id="IPR017018">
    <property type="entry name" value="UCP033634"/>
</dbReference>
<dbReference type="Proteomes" id="UP001597561">
    <property type="component" value="Unassembled WGS sequence"/>
</dbReference>
<accession>A0ABW5ZH53</accession>
<evidence type="ECO:0000313" key="1">
    <source>
        <dbReference type="EMBL" id="MFD2912309.1"/>
    </source>
</evidence>
<dbReference type="EMBL" id="JBHUPG010000019">
    <property type="protein sequence ID" value="MFD2912309.1"/>
    <property type="molecule type" value="Genomic_DNA"/>
</dbReference>
<reference evidence="2" key="1">
    <citation type="journal article" date="2019" name="Int. J. Syst. Evol. Microbiol.">
        <title>The Global Catalogue of Microorganisms (GCM) 10K type strain sequencing project: providing services to taxonomists for standard genome sequencing and annotation.</title>
        <authorList>
            <consortium name="The Broad Institute Genomics Platform"/>
            <consortium name="The Broad Institute Genome Sequencing Center for Infectious Disease"/>
            <person name="Wu L."/>
            <person name="Ma J."/>
        </authorList>
    </citation>
    <scope>NUCLEOTIDE SEQUENCE [LARGE SCALE GENOMIC DNA]</scope>
    <source>
        <strain evidence="2">KCTC 13528</strain>
    </source>
</reference>
<evidence type="ECO:0000313" key="2">
    <source>
        <dbReference type="Proteomes" id="UP001597561"/>
    </source>
</evidence>
<dbReference type="PIRSF" id="PIRSF033634">
    <property type="entry name" value="UCP033634"/>
    <property type="match status" value="1"/>
</dbReference>
<name>A0ABW5ZH53_9BACL</name>
<sequence length="219" mass="24899">MNVLKNTIDSTEYTHIQSGSDTICFMFSGAGYNYDKPLFYYSTLLMIEKGIDVVQIHYSFEQGFLKKPLDEVITEMMRQIDPILSEVQTKHEYSNLIFLGKSLGTIPISCSLMQKTEYNDTKMILLTPLLKLNPVFEGILQSKHERMLVIGDQDPHFDHGKLVALNQTASHTTVIKNANHSLDMNSYDTTESIAALQQVMKEIEGFLLESHKEAERGKN</sequence>
<gene>
    <name evidence="1" type="ORF">ACFS5P_10525</name>
</gene>